<sequence>MEYTVNKLARLSSVSGRTIRYYDQIGLLKPARINSSGYRIYGTRF</sequence>
<dbReference type="AlphaFoldDB" id="A0A1G8KXZ7"/>
<dbReference type="PANTHER" id="PTHR30204">
    <property type="entry name" value="REDOX-CYCLING DRUG-SENSING TRANSCRIPTIONAL ACTIVATOR SOXR"/>
    <property type="match status" value="1"/>
</dbReference>
<dbReference type="GO" id="GO:0003677">
    <property type="term" value="F:DNA binding"/>
    <property type="evidence" value="ECO:0007669"/>
    <property type="project" value="UniProtKB-KW"/>
</dbReference>
<dbReference type="SUPFAM" id="SSF46955">
    <property type="entry name" value="Putative DNA-binding domain"/>
    <property type="match status" value="1"/>
</dbReference>
<gene>
    <name evidence="3" type="ORF">SAMN04488123_102349</name>
</gene>
<dbReference type="GO" id="GO:0003700">
    <property type="term" value="F:DNA-binding transcription factor activity"/>
    <property type="evidence" value="ECO:0007669"/>
    <property type="project" value="InterPro"/>
</dbReference>
<evidence type="ECO:0000313" key="3">
    <source>
        <dbReference type="EMBL" id="SDI47760.1"/>
    </source>
</evidence>
<dbReference type="Gene3D" id="1.10.1660.10">
    <property type="match status" value="1"/>
</dbReference>
<evidence type="ECO:0000259" key="2">
    <source>
        <dbReference type="PROSITE" id="PS50937"/>
    </source>
</evidence>
<keyword evidence="4" id="KW-1185">Reference proteome</keyword>
<evidence type="ECO:0000256" key="1">
    <source>
        <dbReference type="ARBA" id="ARBA00023125"/>
    </source>
</evidence>
<keyword evidence="1" id="KW-0238">DNA-binding</keyword>
<dbReference type="Pfam" id="PF00376">
    <property type="entry name" value="MerR"/>
    <property type="match status" value="1"/>
</dbReference>
<proteinExistence type="predicted"/>
<dbReference type="InterPro" id="IPR000551">
    <property type="entry name" value="MerR-type_HTH_dom"/>
</dbReference>
<reference evidence="3 4" key="1">
    <citation type="submission" date="2016-10" db="EMBL/GenBank/DDBJ databases">
        <authorList>
            <person name="de Groot N.N."/>
        </authorList>
    </citation>
    <scope>NUCLEOTIDE SEQUENCE [LARGE SCALE GENOMIC DNA]</scope>
    <source>
        <strain evidence="3 4">DSM 21771</strain>
    </source>
</reference>
<accession>A0A1G8KXZ7</accession>
<dbReference type="InterPro" id="IPR047057">
    <property type="entry name" value="MerR_fam"/>
</dbReference>
<evidence type="ECO:0000313" key="4">
    <source>
        <dbReference type="Proteomes" id="UP000198853"/>
    </source>
</evidence>
<dbReference type="EMBL" id="FNEN01000002">
    <property type="protein sequence ID" value="SDI47760.1"/>
    <property type="molecule type" value="Genomic_DNA"/>
</dbReference>
<dbReference type="InterPro" id="IPR009061">
    <property type="entry name" value="DNA-bd_dom_put_sf"/>
</dbReference>
<dbReference type="Proteomes" id="UP000198853">
    <property type="component" value="Unassembled WGS sequence"/>
</dbReference>
<feature type="domain" description="HTH merR-type" evidence="2">
    <location>
        <begin position="1"/>
        <end position="45"/>
    </location>
</feature>
<protein>
    <submittedName>
        <fullName evidence="3">MerR family regulatory protein</fullName>
    </submittedName>
</protein>
<name>A0A1G8KXZ7_9BACI</name>
<dbReference type="PANTHER" id="PTHR30204:SF90">
    <property type="entry name" value="HTH-TYPE TRANSCRIPTIONAL ACTIVATOR MTA"/>
    <property type="match status" value="1"/>
</dbReference>
<dbReference type="PROSITE" id="PS50937">
    <property type="entry name" value="HTH_MERR_2"/>
    <property type="match status" value="1"/>
</dbReference>
<organism evidence="3 4">
    <name type="scientific">Natribacillus halophilus</name>
    <dbReference type="NCBI Taxonomy" id="549003"/>
    <lineage>
        <taxon>Bacteria</taxon>
        <taxon>Bacillati</taxon>
        <taxon>Bacillota</taxon>
        <taxon>Bacilli</taxon>
        <taxon>Bacillales</taxon>
        <taxon>Bacillaceae</taxon>
        <taxon>Natribacillus</taxon>
    </lineage>
</organism>